<feature type="domain" description="Cux N-terminal" evidence="14">
    <location>
        <begin position="75"/>
        <end position="114"/>
    </location>
</feature>
<evidence type="ECO:0000256" key="9">
    <source>
        <dbReference type="ARBA" id="ARBA00023136"/>
    </source>
</evidence>
<feature type="compositionally biased region" description="Basic and acidic residues" evidence="11">
    <location>
        <begin position="145"/>
        <end position="161"/>
    </location>
</feature>
<accession>W2SCW2</accession>
<dbReference type="PANTHER" id="PTHR14043:SF2">
    <property type="entry name" value="HOMEOBOX PROTEIN CUT"/>
    <property type="match status" value="1"/>
</dbReference>
<dbReference type="OrthoDB" id="10257567at2759"/>
<evidence type="ECO:0000256" key="12">
    <source>
        <dbReference type="SAM" id="Phobius"/>
    </source>
</evidence>
<dbReference type="GO" id="GO:0000139">
    <property type="term" value="C:Golgi membrane"/>
    <property type="evidence" value="ECO:0007669"/>
    <property type="project" value="UniProtKB-SubCell"/>
</dbReference>
<evidence type="ECO:0000256" key="10">
    <source>
        <dbReference type="SAM" id="Coils"/>
    </source>
</evidence>
<feature type="coiled-coil region" evidence="10">
    <location>
        <begin position="309"/>
        <end position="336"/>
    </location>
</feature>
<feature type="coiled-coil region" evidence="10">
    <location>
        <begin position="398"/>
        <end position="446"/>
    </location>
</feature>
<feature type="region of interest" description="Disordered" evidence="11">
    <location>
        <begin position="1"/>
        <end position="33"/>
    </location>
</feature>
<dbReference type="FunCoup" id="W2SCW2">
    <property type="interactions" value="228"/>
</dbReference>
<dbReference type="RefSeq" id="XP_008711162.1">
    <property type="nucleotide sequence ID" value="XM_008712940.1"/>
</dbReference>
<dbReference type="GO" id="GO:0006891">
    <property type="term" value="P:intra-Golgi vesicle-mediated transport"/>
    <property type="evidence" value="ECO:0007669"/>
    <property type="project" value="InterPro"/>
</dbReference>
<feature type="region of interest" description="Disordered" evidence="11">
    <location>
        <begin position="575"/>
        <end position="598"/>
    </location>
</feature>
<dbReference type="Proteomes" id="UP000030752">
    <property type="component" value="Unassembled WGS sequence"/>
</dbReference>
<sequence>MDALVVAEASPHREDEPAVPDENGSDESPDAENKFQKAISAWRGLDLSNLIPQLDATASEIVNNQKEAVVERKETFIDLLTTHGKTSSSAFLQVYTPLSDVPDPFPLLEASVEALVASEDTLPKVTAENEELKKRVNKLTSQLEDTERKLQEESTARREADAGSGDQIKEIVANWTKVVEEKESNWEAKEKALEEKVEHQDRLLKELKASYEVAQRLGHDGEQPAEGVYGKAAAAELDMLNSEFEKTSARLAEMEARNEQLRLELARATSQNAAQQSHEDEAELLRLRSENSSLLRKAESARFEKDAEKREWDNKLRHAERQRSQLASEVQDMRTKLHKCADYDEIKRELEVLQSIELSVDDDDISAEPVANGSAEKGKEQSLEQLLLAKNKKLSSEITLMRVAHQDTRQQLEDLQEEFSRTNAELEQSQKLASTLENDLLRVQEEASNALPSSGMSVAGTYTSRHPGSMRRGRASPTSSIISGYDTGPRLGSTTLESLRSGEPVGGGSGILPMIQAQRDRFKQKNQQLEEELQKTYTTVTSLRQEVASLQKDNLQLYEKSRYVSAYSRGANTSSTGYSGGMSHTRVHAEEDPDTDSRWKSQYEANISPFAAFRGKEATRAYRRMSLPERMIFSLTRIVLATRTSRNIFAVYCVALHLLVFVMLYWTGSTDVERHAVGEIGNLAAGAALAGPAPRGGAAMGEAGSEWQQEGFG</sequence>
<feature type="region of interest" description="Disordered" evidence="11">
    <location>
        <begin position="464"/>
        <end position="489"/>
    </location>
</feature>
<feature type="compositionally biased region" description="Basic and acidic residues" evidence="11">
    <location>
        <begin position="587"/>
        <end position="598"/>
    </location>
</feature>
<dbReference type="GeneID" id="19967973"/>
<evidence type="ECO:0000256" key="11">
    <source>
        <dbReference type="SAM" id="MobiDB-lite"/>
    </source>
</evidence>
<evidence type="ECO:0000256" key="3">
    <source>
        <dbReference type="ARBA" id="ARBA00018691"/>
    </source>
</evidence>
<dbReference type="InterPro" id="IPR057476">
    <property type="entry name" value="Cux_N"/>
</dbReference>
<evidence type="ECO:0000256" key="2">
    <source>
        <dbReference type="ARBA" id="ARBA00006415"/>
    </source>
</evidence>
<dbReference type="AlphaFoldDB" id="W2SCW2"/>
<feature type="compositionally biased region" description="Acidic residues" evidence="11">
    <location>
        <begin position="17"/>
        <end position="30"/>
    </location>
</feature>
<dbReference type="Pfam" id="PF25398">
    <property type="entry name" value="CUX1_N"/>
    <property type="match status" value="2"/>
</dbReference>
<evidence type="ECO:0000256" key="4">
    <source>
        <dbReference type="ARBA" id="ARBA00022448"/>
    </source>
</evidence>
<feature type="coiled-coil region" evidence="10">
    <location>
        <begin position="512"/>
        <end position="560"/>
    </location>
</feature>
<keyword evidence="9 12" id="KW-0472">Membrane</keyword>
<evidence type="ECO:0000313" key="15">
    <source>
        <dbReference type="EMBL" id="ETN46450.1"/>
    </source>
</evidence>
<dbReference type="InParanoid" id="W2SCW2"/>
<keyword evidence="5 12" id="KW-0812">Transmembrane</keyword>
<keyword evidence="6 12" id="KW-1133">Transmembrane helix</keyword>
<evidence type="ECO:0000256" key="5">
    <source>
        <dbReference type="ARBA" id="ARBA00022692"/>
    </source>
</evidence>
<feature type="transmembrane region" description="Helical" evidence="12">
    <location>
        <begin position="648"/>
        <end position="666"/>
    </location>
</feature>
<feature type="domain" description="Cux N-terminal" evidence="14">
    <location>
        <begin position="31"/>
        <end position="74"/>
    </location>
</feature>
<keyword evidence="7" id="KW-0333">Golgi apparatus</keyword>
<dbReference type="InterPro" id="IPR012955">
    <property type="entry name" value="CASP_C"/>
</dbReference>
<keyword evidence="8 10" id="KW-0175">Coiled coil</keyword>
<comment type="similarity">
    <text evidence="2">Belongs to the CASP family.</text>
</comment>
<evidence type="ECO:0000259" key="13">
    <source>
        <dbReference type="Pfam" id="PF08172"/>
    </source>
</evidence>
<dbReference type="STRING" id="1220924.W2SCW2"/>
<evidence type="ECO:0000256" key="7">
    <source>
        <dbReference type="ARBA" id="ARBA00023034"/>
    </source>
</evidence>
<feature type="domain" description="CASP C-terminal" evidence="13">
    <location>
        <begin position="414"/>
        <end position="670"/>
    </location>
</feature>
<feature type="region of interest" description="Disordered" evidence="11">
    <location>
        <begin position="138"/>
        <end position="165"/>
    </location>
</feature>
<evidence type="ECO:0000256" key="1">
    <source>
        <dbReference type="ARBA" id="ARBA00004409"/>
    </source>
</evidence>
<evidence type="ECO:0000256" key="6">
    <source>
        <dbReference type="ARBA" id="ARBA00022989"/>
    </source>
</evidence>
<organism evidence="15 16">
    <name type="scientific">Cyphellophora europaea (strain CBS 101466)</name>
    <name type="common">Phialophora europaea</name>
    <dbReference type="NCBI Taxonomy" id="1220924"/>
    <lineage>
        <taxon>Eukaryota</taxon>
        <taxon>Fungi</taxon>
        <taxon>Dikarya</taxon>
        <taxon>Ascomycota</taxon>
        <taxon>Pezizomycotina</taxon>
        <taxon>Eurotiomycetes</taxon>
        <taxon>Chaetothyriomycetidae</taxon>
        <taxon>Chaetothyriales</taxon>
        <taxon>Cyphellophoraceae</taxon>
        <taxon>Cyphellophora</taxon>
    </lineage>
</organism>
<keyword evidence="4" id="KW-0813">Transport</keyword>
<proteinExistence type="inferred from homology"/>
<dbReference type="eggNOG" id="KOG0963">
    <property type="taxonomic scope" value="Eukaryota"/>
</dbReference>
<dbReference type="HOGENOM" id="CLU_016758_1_0_1"/>
<dbReference type="Pfam" id="PF08172">
    <property type="entry name" value="CASP_C"/>
    <property type="match status" value="1"/>
</dbReference>
<protein>
    <recommendedName>
        <fullName evidence="3">Protein CASP</fullName>
    </recommendedName>
</protein>
<dbReference type="PANTHER" id="PTHR14043">
    <property type="entry name" value="CCAAT DISPLACEMENT PROTEIN-RELATED"/>
    <property type="match status" value="1"/>
</dbReference>
<evidence type="ECO:0000259" key="14">
    <source>
        <dbReference type="Pfam" id="PF25398"/>
    </source>
</evidence>
<name>W2SCW2_CYPE1</name>
<evidence type="ECO:0000313" key="16">
    <source>
        <dbReference type="Proteomes" id="UP000030752"/>
    </source>
</evidence>
<dbReference type="EMBL" id="KB822711">
    <property type="protein sequence ID" value="ETN46450.1"/>
    <property type="molecule type" value="Genomic_DNA"/>
</dbReference>
<reference evidence="15 16" key="1">
    <citation type="submission" date="2013-03" db="EMBL/GenBank/DDBJ databases">
        <title>The Genome Sequence of Phialophora europaea CBS 101466.</title>
        <authorList>
            <consortium name="The Broad Institute Genomics Platform"/>
            <person name="Cuomo C."/>
            <person name="de Hoog S."/>
            <person name="Gorbushina A."/>
            <person name="Walker B."/>
            <person name="Young S.K."/>
            <person name="Zeng Q."/>
            <person name="Gargeya S."/>
            <person name="Fitzgerald M."/>
            <person name="Haas B."/>
            <person name="Abouelleil A."/>
            <person name="Allen A.W."/>
            <person name="Alvarado L."/>
            <person name="Arachchi H.M."/>
            <person name="Berlin A.M."/>
            <person name="Chapman S.B."/>
            <person name="Gainer-Dewar J."/>
            <person name="Goldberg J."/>
            <person name="Griggs A."/>
            <person name="Gujja S."/>
            <person name="Hansen M."/>
            <person name="Howarth C."/>
            <person name="Imamovic A."/>
            <person name="Ireland A."/>
            <person name="Larimer J."/>
            <person name="McCowan C."/>
            <person name="Murphy C."/>
            <person name="Pearson M."/>
            <person name="Poon T.W."/>
            <person name="Priest M."/>
            <person name="Roberts A."/>
            <person name="Saif S."/>
            <person name="Shea T."/>
            <person name="Sisk P."/>
            <person name="Sykes S."/>
            <person name="Wortman J."/>
            <person name="Nusbaum C."/>
            <person name="Birren B."/>
        </authorList>
    </citation>
    <scope>NUCLEOTIDE SEQUENCE [LARGE SCALE GENOMIC DNA]</scope>
    <source>
        <strain evidence="15 16">CBS 101466</strain>
    </source>
</reference>
<comment type="subcellular location">
    <subcellularLocation>
        <location evidence="1">Golgi apparatus membrane</location>
        <topology evidence="1">Single-pass type IV membrane protein</topology>
    </subcellularLocation>
</comment>
<gene>
    <name evidence="15" type="ORF">HMPREF1541_00634</name>
</gene>
<dbReference type="VEuPathDB" id="FungiDB:HMPREF1541_00634"/>
<evidence type="ECO:0000256" key="8">
    <source>
        <dbReference type="ARBA" id="ARBA00023054"/>
    </source>
</evidence>
<keyword evidence="16" id="KW-1185">Reference proteome</keyword>
<feature type="coiled-coil region" evidence="10">
    <location>
        <begin position="237"/>
        <end position="278"/>
    </location>
</feature>